<dbReference type="Ensembl" id="ENSPCET00000021204.1">
    <property type="protein sequence ID" value="ENSPCEP00000020495.1"/>
    <property type="gene ID" value="ENSPCEG00000015850.1"/>
</dbReference>
<dbReference type="AlphaFoldDB" id="A0A8C8SL10"/>
<reference evidence="1" key="2">
    <citation type="submission" date="2025-09" db="UniProtKB">
        <authorList>
            <consortium name="Ensembl"/>
        </authorList>
    </citation>
    <scope>IDENTIFICATION</scope>
</reference>
<evidence type="ECO:0000313" key="1">
    <source>
        <dbReference type="Ensembl" id="ENSPCEP00000020495.1"/>
    </source>
</evidence>
<reference evidence="1" key="1">
    <citation type="submission" date="2025-08" db="UniProtKB">
        <authorList>
            <consortium name="Ensembl"/>
        </authorList>
    </citation>
    <scope>IDENTIFICATION</scope>
</reference>
<evidence type="ECO:0000313" key="2">
    <source>
        <dbReference type="Proteomes" id="UP000694393"/>
    </source>
</evidence>
<protein>
    <submittedName>
        <fullName evidence="1">Uncharacterized protein</fullName>
    </submittedName>
</protein>
<accession>A0A8C8SL10</accession>
<name>A0A8C8SL10_9SAUR</name>
<dbReference type="Proteomes" id="UP000694393">
    <property type="component" value="Unplaced"/>
</dbReference>
<proteinExistence type="predicted"/>
<keyword evidence="2" id="KW-1185">Reference proteome</keyword>
<organism evidence="1 2">
    <name type="scientific">Pelusios castaneus</name>
    <name type="common">West African mud turtle</name>
    <dbReference type="NCBI Taxonomy" id="367368"/>
    <lineage>
        <taxon>Eukaryota</taxon>
        <taxon>Metazoa</taxon>
        <taxon>Chordata</taxon>
        <taxon>Craniata</taxon>
        <taxon>Vertebrata</taxon>
        <taxon>Euteleostomi</taxon>
        <taxon>Archelosauria</taxon>
        <taxon>Testudinata</taxon>
        <taxon>Testudines</taxon>
        <taxon>Pleurodira</taxon>
        <taxon>Pelomedusidae</taxon>
        <taxon>Pelusios</taxon>
    </lineage>
</organism>
<sequence>TPPPPCFLHPPAGREVYRRARWRVPVIPATWEAEAGGSLELRSSGLQCAIGIAPVNSHCSVAWARQ</sequence>